<feature type="transmembrane region" description="Helical" evidence="1">
    <location>
        <begin position="92"/>
        <end position="111"/>
    </location>
</feature>
<feature type="transmembrane region" description="Helical" evidence="1">
    <location>
        <begin position="46"/>
        <end position="72"/>
    </location>
</feature>
<dbReference type="EMBL" id="CBSV010000217">
    <property type="protein sequence ID" value="CDH02814.1"/>
    <property type="molecule type" value="Genomic_DNA"/>
</dbReference>
<protein>
    <submittedName>
        <fullName evidence="2">Putative transmembrane protein</fullName>
    </submittedName>
</protein>
<dbReference type="RefSeq" id="WP_038221662.1">
    <property type="nucleotide sequence ID" value="NZ_CAWLWD010000042.1"/>
</dbReference>
<gene>
    <name evidence="2" type="ORF">XBFM1_460004</name>
</gene>
<accession>A0A077NW94</accession>
<proteinExistence type="predicted"/>
<dbReference type="Proteomes" id="UP000028487">
    <property type="component" value="Unassembled WGS sequence"/>
</dbReference>
<evidence type="ECO:0000313" key="2">
    <source>
        <dbReference type="EMBL" id="CDH02814.1"/>
    </source>
</evidence>
<feature type="transmembrane region" description="Helical" evidence="1">
    <location>
        <begin position="6"/>
        <end position="25"/>
    </location>
</feature>
<sequence length="268" mass="31232">MWAFIIVFVLICGYFYVDTHLPSKYKLNKSAGWNAYFCVGARGFEFLTAGIFLAAVLVFYLYLFMFALNILYYFGVKYEPFTFAGDILSRRIFGINTVLALCLGCTFIVSIKRTAQVRKLNNNLENRIEYFREIAKDSSIENILLESMDRINEGLLILVTLKSRKVYVGMLDIARFEGMDTNTLVLIPFLSGYRDKDTLTFIIEHDYAEHYEKEGITLTSEPLSVYQFRHVLPFEQIESFSLFNFNTYEKFQIAKKEKQVQEENKESD</sequence>
<keyword evidence="1" id="KW-1133">Transmembrane helix</keyword>
<keyword evidence="1" id="KW-0472">Membrane</keyword>
<dbReference type="HOGENOM" id="CLU_082392_1_0_6"/>
<dbReference type="AlphaFoldDB" id="A0A077NW94"/>
<reference evidence="2" key="1">
    <citation type="submission" date="2013-07" db="EMBL/GenBank/DDBJ databases">
        <title>Sub-species coevolution in mutualistic symbiosis.</title>
        <authorList>
            <person name="Murfin K."/>
            <person name="Klassen J."/>
            <person name="Lee M."/>
            <person name="Forst S."/>
            <person name="Stock P."/>
            <person name="Goodrich-Blair H."/>
        </authorList>
    </citation>
    <scope>NUCLEOTIDE SEQUENCE [LARGE SCALE GENOMIC DNA]</scope>
    <source>
        <strain evidence="2">Feltiae Moldova</strain>
    </source>
</reference>
<organism evidence="2">
    <name type="scientific">Xenorhabdus bovienii str. feltiae Moldova</name>
    <dbReference type="NCBI Taxonomy" id="1398200"/>
    <lineage>
        <taxon>Bacteria</taxon>
        <taxon>Pseudomonadati</taxon>
        <taxon>Pseudomonadota</taxon>
        <taxon>Gammaproteobacteria</taxon>
        <taxon>Enterobacterales</taxon>
        <taxon>Morganellaceae</taxon>
        <taxon>Xenorhabdus</taxon>
    </lineage>
</organism>
<name>A0A077NW94_XENBV</name>
<comment type="caution">
    <text evidence="2">The sequence shown here is derived from an EMBL/GenBank/DDBJ whole genome shotgun (WGS) entry which is preliminary data.</text>
</comment>
<keyword evidence="1 2" id="KW-0812">Transmembrane</keyword>
<evidence type="ECO:0000256" key="1">
    <source>
        <dbReference type="SAM" id="Phobius"/>
    </source>
</evidence>